<feature type="binding site" evidence="10">
    <location>
        <begin position="315"/>
        <end position="316"/>
    </location>
    <ligand>
        <name>FMN</name>
        <dbReference type="ChEBI" id="CHEBI:58210"/>
    </ligand>
</feature>
<dbReference type="Gene3D" id="3.20.20.70">
    <property type="entry name" value="Aldolase class I"/>
    <property type="match status" value="1"/>
</dbReference>
<dbReference type="PROSITE" id="PS00557">
    <property type="entry name" value="FMN_HYDROXY_ACID_DH_1"/>
    <property type="match status" value="1"/>
</dbReference>
<organism evidence="12">
    <name type="scientific">Enterococcus gallinarum</name>
    <dbReference type="NCBI Taxonomy" id="1353"/>
    <lineage>
        <taxon>Bacteria</taxon>
        <taxon>Bacillati</taxon>
        <taxon>Bacillota</taxon>
        <taxon>Bacilli</taxon>
        <taxon>Lactobacillales</taxon>
        <taxon>Enterococcaceae</taxon>
        <taxon>Enterococcus</taxon>
    </lineage>
</organism>
<evidence type="ECO:0000256" key="4">
    <source>
        <dbReference type="ARBA" id="ARBA00022643"/>
    </source>
</evidence>
<dbReference type="AlphaFoldDB" id="A0A2L0U0Z9"/>
<keyword evidence="4 10" id="KW-0288">FMN</keyword>
<dbReference type="InterPro" id="IPR000262">
    <property type="entry name" value="FMN-dep_DH"/>
</dbReference>
<feature type="binding site" evidence="10">
    <location>
        <position position="37"/>
    </location>
    <ligand>
        <name>glyoxylate</name>
        <dbReference type="ChEBI" id="CHEBI:36655"/>
    </ligand>
</feature>
<evidence type="ECO:0000256" key="10">
    <source>
        <dbReference type="PIRSR" id="PIRSR000138-2"/>
    </source>
</evidence>
<accession>A0A2L0U0Z9</accession>
<dbReference type="RefSeq" id="WP_138371608.1">
    <property type="nucleotide sequence ID" value="NZ_BSYC01000002.1"/>
</dbReference>
<dbReference type="PROSITE" id="PS51349">
    <property type="entry name" value="FMN_HYDROXY_ACID_DH_2"/>
    <property type="match status" value="1"/>
</dbReference>
<dbReference type="CDD" id="cd04737">
    <property type="entry name" value="LOX_like_FMN"/>
    <property type="match status" value="1"/>
</dbReference>
<feature type="active site" description="Proton acceptor" evidence="9">
    <location>
        <position position="261"/>
    </location>
</feature>
<dbReference type="InterPro" id="IPR037396">
    <property type="entry name" value="FMN_HAD"/>
</dbReference>
<evidence type="ECO:0000256" key="6">
    <source>
        <dbReference type="ARBA" id="ARBA00024042"/>
    </source>
</evidence>
<comment type="catalytic activity">
    <reaction evidence="8">
        <text>(S)-lactate + O2 = pyruvate + H2O2</text>
        <dbReference type="Rhea" id="RHEA:55868"/>
        <dbReference type="ChEBI" id="CHEBI:15361"/>
        <dbReference type="ChEBI" id="CHEBI:15379"/>
        <dbReference type="ChEBI" id="CHEBI:16240"/>
        <dbReference type="ChEBI" id="CHEBI:16651"/>
    </reaction>
    <physiologicalReaction direction="left-to-right" evidence="8">
        <dbReference type="Rhea" id="RHEA:55869"/>
    </physiologicalReaction>
</comment>
<feature type="binding site" evidence="10">
    <location>
        <begin position="90"/>
        <end position="92"/>
    </location>
    <ligand>
        <name>FMN</name>
        <dbReference type="ChEBI" id="CHEBI:58210"/>
    </ligand>
</feature>
<dbReference type="PIRSF" id="PIRSF000138">
    <property type="entry name" value="Al-hdrx_acd_dh"/>
    <property type="match status" value="1"/>
</dbReference>
<dbReference type="PANTHER" id="PTHR10578">
    <property type="entry name" value="S -2-HYDROXY-ACID OXIDASE-RELATED"/>
    <property type="match status" value="1"/>
</dbReference>
<evidence type="ECO:0000256" key="5">
    <source>
        <dbReference type="ARBA" id="ARBA00023002"/>
    </source>
</evidence>
<evidence type="ECO:0000256" key="3">
    <source>
        <dbReference type="ARBA" id="ARBA00022630"/>
    </source>
</evidence>
<evidence type="ECO:0000256" key="1">
    <source>
        <dbReference type="ARBA" id="ARBA00001917"/>
    </source>
</evidence>
<feature type="binding site" evidence="10">
    <location>
        <begin position="292"/>
        <end position="296"/>
    </location>
    <ligand>
        <name>FMN</name>
        <dbReference type="ChEBI" id="CHEBI:58210"/>
    </ligand>
</feature>
<reference evidence="12" key="1">
    <citation type="submission" date="2017-11" db="EMBL/GenBank/DDBJ databases">
        <title>Novel lactate oxidase from Enterococcus gallinarum with high conversion rate of lactate in silage and potential applications to improve ruminant health.</title>
        <authorList>
            <person name="Hua C."/>
            <person name="Bai Y."/>
            <person name="Yao B."/>
        </authorList>
    </citation>
    <scope>NUCLEOTIDE SEQUENCE</scope>
    <source>
        <strain evidence="12">16-R</strain>
    </source>
</reference>
<feature type="binding site" evidence="10">
    <location>
        <position position="142"/>
    </location>
    <ligand>
        <name>FMN</name>
        <dbReference type="ChEBI" id="CHEBI:58210"/>
    </ligand>
</feature>
<dbReference type="SMR" id="A0A2L0U0Z9"/>
<dbReference type="InterPro" id="IPR012133">
    <property type="entry name" value="Alpha-hydoxy_acid_DH_FMN"/>
</dbReference>
<feature type="binding site" evidence="10">
    <location>
        <position position="119"/>
    </location>
    <ligand>
        <name>FMN</name>
        <dbReference type="ChEBI" id="CHEBI:58210"/>
    </ligand>
</feature>
<feature type="binding site" evidence="10">
    <location>
        <position position="144"/>
    </location>
    <ligand>
        <name>glyoxylate</name>
        <dbReference type="ChEBI" id="CHEBI:36655"/>
    </ligand>
</feature>
<protein>
    <recommendedName>
        <fullName evidence="7">L-lactate oxidase</fullName>
    </recommendedName>
</protein>
<evidence type="ECO:0000256" key="2">
    <source>
        <dbReference type="ARBA" id="ARBA00011881"/>
    </source>
</evidence>
<evidence type="ECO:0000256" key="9">
    <source>
        <dbReference type="PIRSR" id="PIRSR000138-1"/>
    </source>
</evidence>
<sequence length="367" mass="39406">MEKIYQASTAEGAVDFINMRDLEEAAKEVIPKGGYGYIASGAGDTFTYRENERAFNHKLIIPHVLKDIELPDTRTTFSGDTLNAPIIMAPVAAHGLANVNAEKASAKGVARFGTIYTASSYASCTLEEIRAAGGEQAPQWFQFYMSKDDGINRDILSMAKRNGAKAIVLTADATVGGNRETDRRNGFTFPLAMPIVQAYQSGIGQTMDAVYGSSKQKLSPQDVAFIAKESDLPVYVKGVQSEEDVARALDAGAQGIWVSNHGGRQLDGGPAAFDSLQIVADAVAGRVPIVFDSGVRRGQHVFKAIASGADLVAIGRPVIYGLALGGSTGVQQVFDFFKKELEMVMQLAGTQTIADIRQAKLRDNHYM</sequence>
<dbReference type="GO" id="GO:0010181">
    <property type="term" value="F:FMN binding"/>
    <property type="evidence" value="ECO:0007669"/>
    <property type="project" value="InterPro"/>
</dbReference>
<dbReference type="GO" id="GO:0016491">
    <property type="term" value="F:oxidoreductase activity"/>
    <property type="evidence" value="ECO:0007669"/>
    <property type="project" value="UniProtKB-KW"/>
</dbReference>
<feature type="binding site" evidence="10">
    <location>
        <position position="179"/>
    </location>
    <ligand>
        <name>glyoxylate</name>
        <dbReference type="ChEBI" id="CHEBI:36655"/>
    </ligand>
</feature>
<comment type="similarity">
    <text evidence="6">Belongs to the FMN-dependent alpha-hydroxy acid dehydrogenase family.</text>
</comment>
<dbReference type="Pfam" id="PF01070">
    <property type="entry name" value="FMN_dh"/>
    <property type="match status" value="1"/>
</dbReference>
<dbReference type="PANTHER" id="PTHR10578:SF107">
    <property type="entry name" value="2-HYDROXYACID OXIDASE 1"/>
    <property type="match status" value="1"/>
</dbReference>
<evidence type="ECO:0000256" key="8">
    <source>
        <dbReference type="ARBA" id="ARBA00048754"/>
    </source>
</evidence>
<feature type="binding site" evidence="10">
    <location>
        <position position="170"/>
    </location>
    <ligand>
        <name>FMN</name>
        <dbReference type="ChEBI" id="CHEBI:58210"/>
    </ligand>
</feature>
<dbReference type="SUPFAM" id="SSF51395">
    <property type="entry name" value="FMN-linked oxidoreductases"/>
    <property type="match status" value="1"/>
</dbReference>
<feature type="binding site" evidence="10">
    <location>
        <position position="261"/>
    </location>
    <ligand>
        <name>glyoxylate</name>
        <dbReference type="ChEBI" id="CHEBI:36655"/>
    </ligand>
</feature>
<feature type="domain" description="FMN hydroxy acid dehydrogenase" evidence="11">
    <location>
        <begin position="11"/>
        <end position="366"/>
    </location>
</feature>
<keyword evidence="3 10" id="KW-0285">Flavoprotein</keyword>
<keyword evidence="5" id="KW-0560">Oxidoreductase</keyword>
<dbReference type="InterPro" id="IPR008259">
    <property type="entry name" value="FMN_hydac_DH_AS"/>
</dbReference>
<dbReference type="InterPro" id="IPR013785">
    <property type="entry name" value="Aldolase_TIM"/>
</dbReference>
<feature type="binding site" evidence="10">
    <location>
        <position position="237"/>
    </location>
    <ligand>
        <name>FMN</name>
        <dbReference type="ChEBI" id="CHEBI:58210"/>
    </ligand>
</feature>
<dbReference type="EMBL" id="MG547691">
    <property type="protein sequence ID" value="AUZ82813.1"/>
    <property type="molecule type" value="Genomic_DNA"/>
</dbReference>
<feature type="binding site" evidence="10">
    <location>
        <position position="264"/>
    </location>
    <ligand>
        <name>glyoxylate</name>
        <dbReference type="ChEBI" id="CHEBI:36655"/>
    </ligand>
</feature>
<name>A0A2L0U0Z9_ENTGA</name>
<comment type="subunit">
    <text evidence="2">Homotetramer.</text>
</comment>
<evidence type="ECO:0000259" key="11">
    <source>
        <dbReference type="PROSITE" id="PS51349"/>
    </source>
</evidence>
<proteinExistence type="inferred from homology"/>
<feature type="binding site" evidence="10">
    <location>
        <position position="259"/>
    </location>
    <ligand>
        <name>FMN</name>
        <dbReference type="ChEBI" id="CHEBI:58210"/>
    </ligand>
</feature>
<evidence type="ECO:0000256" key="7">
    <source>
        <dbReference type="ARBA" id="ARBA00029513"/>
    </source>
</evidence>
<comment type="cofactor">
    <cofactor evidence="1">
        <name>FMN</name>
        <dbReference type="ChEBI" id="CHEBI:58210"/>
    </cofactor>
</comment>
<evidence type="ECO:0000313" key="12">
    <source>
        <dbReference type="EMBL" id="AUZ82813.1"/>
    </source>
</evidence>